<reference evidence="1 2" key="1">
    <citation type="journal article" date="2019" name="Genome Biol. Evol.">
        <title>Insights into the evolution of the New World diploid cottons (Gossypium, subgenus Houzingenia) based on genome sequencing.</title>
        <authorList>
            <person name="Grover C.E."/>
            <person name="Arick M.A. 2nd"/>
            <person name="Thrash A."/>
            <person name="Conover J.L."/>
            <person name="Sanders W.S."/>
            <person name="Peterson D.G."/>
            <person name="Frelichowski J.E."/>
            <person name="Scheffler J.A."/>
            <person name="Scheffler B.E."/>
            <person name="Wendel J.F."/>
        </authorList>
    </citation>
    <scope>NUCLEOTIDE SEQUENCE [LARGE SCALE GENOMIC DNA]</scope>
    <source>
        <strain evidence="1">0</strain>
        <tissue evidence="1">Leaf</tissue>
    </source>
</reference>
<organism evidence="1 2">
    <name type="scientific">Gossypium harknessii</name>
    <dbReference type="NCBI Taxonomy" id="34285"/>
    <lineage>
        <taxon>Eukaryota</taxon>
        <taxon>Viridiplantae</taxon>
        <taxon>Streptophyta</taxon>
        <taxon>Embryophyta</taxon>
        <taxon>Tracheophyta</taxon>
        <taxon>Spermatophyta</taxon>
        <taxon>Magnoliopsida</taxon>
        <taxon>eudicotyledons</taxon>
        <taxon>Gunneridae</taxon>
        <taxon>Pentapetalae</taxon>
        <taxon>rosids</taxon>
        <taxon>malvids</taxon>
        <taxon>Malvales</taxon>
        <taxon>Malvaceae</taxon>
        <taxon>Malvoideae</taxon>
        <taxon>Gossypium</taxon>
    </lineage>
</organism>
<name>A0A7J9I1G7_9ROSI</name>
<sequence>MLEGLCLTCEKGYRQVELESNNALLVKLILSGKLIDSPLMEIRVIHTLLKRN</sequence>
<dbReference type="Proteomes" id="UP000593560">
    <property type="component" value="Unassembled WGS sequence"/>
</dbReference>
<dbReference type="EMBL" id="JABFAD010000013">
    <property type="protein sequence ID" value="MBA0815683.1"/>
    <property type="molecule type" value="Genomic_DNA"/>
</dbReference>
<dbReference type="OrthoDB" id="994545at2759"/>
<gene>
    <name evidence="1" type="ORF">Gohar_000441</name>
</gene>
<keyword evidence="2" id="KW-1185">Reference proteome</keyword>
<dbReference type="AlphaFoldDB" id="A0A7J9I1G7"/>
<protein>
    <recommendedName>
        <fullName evidence="3">RNase H type-1 domain-containing protein</fullName>
    </recommendedName>
</protein>
<evidence type="ECO:0000313" key="2">
    <source>
        <dbReference type="Proteomes" id="UP000593560"/>
    </source>
</evidence>
<comment type="caution">
    <text evidence="1">The sequence shown here is derived from an EMBL/GenBank/DDBJ whole genome shotgun (WGS) entry which is preliminary data.</text>
</comment>
<evidence type="ECO:0000313" key="1">
    <source>
        <dbReference type="EMBL" id="MBA0815683.1"/>
    </source>
</evidence>
<evidence type="ECO:0008006" key="3">
    <source>
        <dbReference type="Google" id="ProtNLM"/>
    </source>
</evidence>
<proteinExistence type="predicted"/>
<accession>A0A7J9I1G7</accession>